<organism evidence="1 2">
    <name type="scientific">Vreelandella sulfidaeris</name>
    <dbReference type="NCBI Taxonomy" id="115553"/>
    <lineage>
        <taxon>Bacteria</taxon>
        <taxon>Pseudomonadati</taxon>
        <taxon>Pseudomonadota</taxon>
        <taxon>Gammaproteobacteria</taxon>
        <taxon>Oceanospirillales</taxon>
        <taxon>Halomonadaceae</taxon>
        <taxon>Vreelandella</taxon>
    </lineage>
</organism>
<evidence type="ECO:0000313" key="1">
    <source>
        <dbReference type="EMBL" id="RBI65122.1"/>
    </source>
</evidence>
<name>A0A365TKS1_9GAMM</name>
<sequence length="291" mass="32431">MLATTLLVRWLRHAHWASPAAVQHAIEFSHLAARVTLPAASASELGIIQWHRWPLCLGDDIAYWRPGRTGLQCQRLPYPAAAGLTSTTYDDNFSCSIRDIISLASGKGDLVGYATLDAYAIGECRELVHNNRASIEPLPNWHELRFHGGSGAEESVEGFSWRPWGYHLNNQGGAHHFATACLIAGFLDPELRIKAPLTRHELNTEVAQVILSAFDIFCEPEHHTMNEAFMKRMEAAQIPFAICSAPPPRQDGHHLLLLSCENSKAMGVADIFRAYGWLDFCDLLRKQAKQQ</sequence>
<evidence type="ECO:0000313" key="2">
    <source>
        <dbReference type="Proteomes" id="UP000252204"/>
    </source>
</evidence>
<protein>
    <submittedName>
        <fullName evidence="1">Uncharacterized protein</fullName>
    </submittedName>
</protein>
<keyword evidence="2" id="KW-1185">Reference proteome</keyword>
<dbReference type="InterPro" id="IPR046507">
    <property type="entry name" value="DUF6685"/>
</dbReference>
<dbReference type="Pfam" id="PF20390">
    <property type="entry name" value="DUF6685"/>
    <property type="match status" value="1"/>
</dbReference>
<reference evidence="2" key="1">
    <citation type="submission" date="2018-06" db="EMBL/GenBank/DDBJ databases">
        <title>Whole genome sequencing of four bacterial strains from South Shetland trench revealing bio-synthetic gene clusters.</title>
        <authorList>
            <person name="Abdel-Mageed W.M."/>
            <person name="Lehri B."/>
            <person name="Jarmusch S."/>
            <person name="Miranda K."/>
            <person name="Goodfellow M."/>
            <person name="Jaspars M."/>
            <person name="Karlyshev A.V."/>
        </authorList>
    </citation>
    <scope>NUCLEOTIDE SEQUENCE [LARGE SCALE GENOMIC DNA]</scope>
    <source>
        <strain evidence="2">SST4</strain>
    </source>
</reference>
<gene>
    <name evidence="1" type="ORF">DQ400_19405</name>
</gene>
<accession>A0A365TKS1</accession>
<dbReference type="Proteomes" id="UP000252204">
    <property type="component" value="Unassembled WGS sequence"/>
</dbReference>
<dbReference type="AlphaFoldDB" id="A0A365TKS1"/>
<proteinExistence type="predicted"/>
<comment type="caution">
    <text evidence="1">The sequence shown here is derived from an EMBL/GenBank/DDBJ whole genome shotgun (WGS) entry which is preliminary data.</text>
</comment>
<dbReference type="EMBL" id="QNTU01000024">
    <property type="protein sequence ID" value="RBI65122.1"/>
    <property type="molecule type" value="Genomic_DNA"/>
</dbReference>